<dbReference type="EMBL" id="MUJZ01050627">
    <property type="protein sequence ID" value="OTF73662.1"/>
    <property type="molecule type" value="Genomic_DNA"/>
</dbReference>
<evidence type="ECO:0008006" key="3">
    <source>
        <dbReference type="Google" id="ProtNLM"/>
    </source>
</evidence>
<dbReference type="AlphaFoldDB" id="A0A1Y3AYS2"/>
<evidence type="ECO:0000313" key="1">
    <source>
        <dbReference type="EMBL" id="OTF73662.1"/>
    </source>
</evidence>
<reference evidence="1 2" key="1">
    <citation type="submission" date="2017-03" db="EMBL/GenBank/DDBJ databases">
        <title>Genome Survey of Euroglyphus maynei.</title>
        <authorList>
            <person name="Arlian L.G."/>
            <person name="Morgan M.S."/>
            <person name="Rider S.D."/>
        </authorList>
    </citation>
    <scope>NUCLEOTIDE SEQUENCE [LARGE SCALE GENOMIC DNA]</scope>
    <source>
        <strain evidence="1">Arlian Lab</strain>
        <tissue evidence="1">Whole body</tissue>
    </source>
</reference>
<dbReference type="Gene3D" id="2.60.40.10">
    <property type="entry name" value="Immunoglobulins"/>
    <property type="match status" value="1"/>
</dbReference>
<proteinExistence type="predicted"/>
<comment type="caution">
    <text evidence="1">The sequence shown here is derived from an EMBL/GenBank/DDBJ whole genome shotgun (WGS) entry which is preliminary data.</text>
</comment>
<evidence type="ECO:0000313" key="2">
    <source>
        <dbReference type="Proteomes" id="UP000194236"/>
    </source>
</evidence>
<dbReference type="SUPFAM" id="SSF48726">
    <property type="entry name" value="Immunoglobulin"/>
    <property type="match status" value="1"/>
</dbReference>
<organism evidence="1 2">
    <name type="scientific">Euroglyphus maynei</name>
    <name type="common">Mayne's house dust mite</name>
    <dbReference type="NCBI Taxonomy" id="6958"/>
    <lineage>
        <taxon>Eukaryota</taxon>
        <taxon>Metazoa</taxon>
        <taxon>Ecdysozoa</taxon>
        <taxon>Arthropoda</taxon>
        <taxon>Chelicerata</taxon>
        <taxon>Arachnida</taxon>
        <taxon>Acari</taxon>
        <taxon>Acariformes</taxon>
        <taxon>Sarcoptiformes</taxon>
        <taxon>Astigmata</taxon>
        <taxon>Psoroptidia</taxon>
        <taxon>Analgoidea</taxon>
        <taxon>Pyroglyphidae</taxon>
        <taxon>Pyroglyphinae</taxon>
        <taxon>Euroglyphus</taxon>
    </lineage>
</organism>
<dbReference type="InterPro" id="IPR036179">
    <property type="entry name" value="Ig-like_dom_sf"/>
</dbReference>
<sequence>MKFDENTGKQQLIIKSAVMEDAGEYMAKAKDCKTSCRVTVLEGEKKPELSPDKTDFQADVGRPFTIEIPYK</sequence>
<dbReference type="Proteomes" id="UP000194236">
    <property type="component" value="Unassembled WGS sequence"/>
</dbReference>
<keyword evidence="2" id="KW-1185">Reference proteome</keyword>
<feature type="non-terminal residue" evidence="1">
    <location>
        <position position="71"/>
    </location>
</feature>
<gene>
    <name evidence="1" type="ORF">BLA29_015345</name>
</gene>
<name>A0A1Y3AYS2_EURMA</name>
<dbReference type="InterPro" id="IPR013783">
    <property type="entry name" value="Ig-like_fold"/>
</dbReference>
<protein>
    <recommendedName>
        <fullName evidence="3">Immunoglobulin I-set domain-containing protein</fullName>
    </recommendedName>
</protein>
<accession>A0A1Y3AYS2</accession>